<dbReference type="PANTHER" id="PTHR24088">
    <property type="entry name" value="28S RIBOSOMAL PROTEIN S17, MITOCHONDRIAL"/>
    <property type="match status" value="1"/>
</dbReference>
<dbReference type="Gene3D" id="2.40.50.140">
    <property type="entry name" value="Nucleic acid-binding proteins"/>
    <property type="match status" value="1"/>
</dbReference>
<dbReference type="GO" id="GO:0005763">
    <property type="term" value="C:mitochondrial small ribosomal subunit"/>
    <property type="evidence" value="ECO:0007669"/>
    <property type="project" value="InterPro"/>
</dbReference>
<name>A0AAN8EYT5_TRICO</name>
<dbReference type="GO" id="GO:0032543">
    <property type="term" value="P:mitochondrial translation"/>
    <property type="evidence" value="ECO:0007669"/>
    <property type="project" value="TreeGrafter"/>
</dbReference>
<dbReference type="EMBL" id="WIXE01022750">
    <property type="protein sequence ID" value="KAK5967160.1"/>
    <property type="molecule type" value="Genomic_DNA"/>
</dbReference>
<dbReference type="SUPFAM" id="SSF50249">
    <property type="entry name" value="Nucleic acid-binding proteins"/>
    <property type="match status" value="1"/>
</dbReference>
<sequence length="165" mass="18991">MPKTSIFKTRVGTELLMGRIVKLSNIGIDHVPCAQVRCSMNEFNIYLKKYFARAFEFWALDRESKGQLGDTVLIRRIGIDQRPTTSVAHAIDRVVFKYGNIVDPVTGRRVIKDEYADEIELRKKLVGEIIDAPLEQDALLFDERRAIQRKVLEEKQASLEEEQNP</sequence>
<dbReference type="AlphaFoldDB" id="A0AAN8EYT5"/>
<evidence type="ECO:0000313" key="2">
    <source>
        <dbReference type="Proteomes" id="UP001331761"/>
    </source>
</evidence>
<keyword evidence="2" id="KW-1185">Reference proteome</keyword>
<dbReference type="InterPro" id="IPR012340">
    <property type="entry name" value="NA-bd_OB-fold"/>
</dbReference>
<evidence type="ECO:0000313" key="1">
    <source>
        <dbReference type="EMBL" id="KAK5967160.1"/>
    </source>
</evidence>
<dbReference type="InterPro" id="IPR039193">
    <property type="entry name" value="Ribosomal_uS17m_metazoa"/>
</dbReference>
<dbReference type="PANTHER" id="PTHR24088:SF0">
    <property type="entry name" value="SMALL RIBOSOMAL SUBUNIT PROTEIN US17M"/>
    <property type="match status" value="1"/>
</dbReference>
<comment type="caution">
    <text evidence="1">The sequence shown here is derived from an EMBL/GenBank/DDBJ whole genome shotgun (WGS) entry which is preliminary data.</text>
</comment>
<proteinExistence type="predicted"/>
<reference evidence="1 2" key="1">
    <citation type="submission" date="2019-10" db="EMBL/GenBank/DDBJ databases">
        <title>Assembly and Annotation for the nematode Trichostrongylus colubriformis.</title>
        <authorList>
            <person name="Martin J."/>
        </authorList>
    </citation>
    <scope>NUCLEOTIDE SEQUENCE [LARGE SCALE GENOMIC DNA]</scope>
    <source>
        <strain evidence="1">G859</strain>
        <tissue evidence="1">Whole worm</tissue>
    </source>
</reference>
<dbReference type="GO" id="GO:0003735">
    <property type="term" value="F:structural constituent of ribosome"/>
    <property type="evidence" value="ECO:0007669"/>
    <property type="project" value="InterPro"/>
</dbReference>
<protein>
    <submittedName>
        <fullName evidence="1">Lissencephaly-1 B</fullName>
    </submittedName>
</protein>
<organism evidence="1 2">
    <name type="scientific">Trichostrongylus colubriformis</name>
    <name type="common">Black scour worm</name>
    <dbReference type="NCBI Taxonomy" id="6319"/>
    <lineage>
        <taxon>Eukaryota</taxon>
        <taxon>Metazoa</taxon>
        <taxon>Ecdysozoa</taxon>
        <taxon>Nematoda</taxon>
        <taxon>Chromadorea</taxon>
        <taxon>Rhabditida</taxon>
        <taxon>Rhabditina</taxon>
        <taxon>Rhabditomorpha</taxon>
        <taxon>Strongyloidea</taxon>
        <taxon>Trichostrongylidae</taxon>
        <taxon>Trichostrongylus</taxon>
    </lineage>
</organism>
<dbReference type="Proteomes" id="UP001331761">
    <property type="component" value="Unassembled WGS sequence"/>
</dbReference>
<gene>
    <name evidence="1" type="ORF">GCK32_008218</name>
</gene>
<accession>A0AAN8EYT5</accession>